<feature type="region of interest" description="Disordered" evidence="1">
    <location>
        <begin position="69"/>
        <end position="101"/>
    </location>
</feature>
<sequence length="138" mass="15749">MKDVASLPHEPAVSKATGIKRISLHLYSVCTLGTIGFYVNRIAREGIGRVQTYDICLRLGRHVAGIRRRRRAPQAPPHVRSRNKHTEILSNLTTDDRRRPTANYPAWSGSCARFVLTVRSRGGYMIVRPRMRREKHCC</sequence>
<evidence type="ECO:0000313" key="3">
    <source>
        <dbReference type="Proteomes" id="UP000299102"/>
    </source>
</evidence>
<dbReference type="AlphaFoldDB" id="A0A4C1W0E0"/>
<evidence type="ECO:0000313" key="2">
    <source>
        <dbReference type="EMBL" id="GBP44320.1"/>
    </source>
</evidence>
<evidence type="ECO:0000256" key="1">
    <source>
        <dbReference type="SAM" id="MobiDB-lite"/>
    </source>
</evidence>
<name>A0A4C1W0E0_EUMVA</name>
<keyword evidence="3" id="KW-1185">Reference proteome</keyword>
<protein>
    <submittedName>
        <fullName evidence="2">Uncharacterized protein</fullName>
    </submittedName>
</protein>
<proteinExistence type="predicted"/>
<organism evidence="2 3">
    <name type="scientific">Eumeta variegata</name>
    <name type="common">Bagworm moth</name>
    <name type="synonym">Eumeta japonica</name>
    <dbReference type="NCBI Taxonomy" id="151549"/>
    <lineage>
        <taxon>Eukaryota</taxon>
        <taxon>Metazoa</taxon>
        <taxon>Ecdysozoa</taxon>
        <taxon>Arthropoda</taxon>
        <taxon>Hexapoda</taxon>
        <taxon>Insecta</taxon>
        <taxon>Pterygota</taxon>
        <taxon>Neoptera</taxon>
        <taxon>Endopterygota</taxon>
        <taxon>Lepidoptera</taxon>
        <taxon>Glossata</taxon>
        <taxon>Ditrysia</taxon>
        <taxon>Tineoidea</taxon>
        <taxon>Psychidae</taxon>
        <taxon>Oiketicinae</taxon>
        <taxon>Eumeta</taxon>
    </lineage>
</organism>
<comment type="caution">
    <text evidence="2">The sequence shown here is derived from an EMBL/GenBank/DDBJ whole genome shotgun (WGS) entry which is preliminary data.</text>
</comment>
<dbReference type="Proteomes" id="UP000299102">
    <property type="component" value="Unassembled WGS sequence"/>
</dbReference>
<dbReference type="EMBL" id="BGZK01000450">
    <property type="protein sequence ID" value="GBP44320.1"/>
    <property type="molecule type" value="Genomic_DNA"/>
</dbReference>
<accession>A0A4C1W0E0</accession>
<reference evidence="2 3" key="1">
    <citation type="journal article" date="2019" name="Commun. Biol.">
        <title>The bagworm genome reveals a unique fibroin gene that provides high tensile strength.</title>
        <authorList>
            <person name="Kono N."/>
            <person name="Nakamura H."/>
            <person name="Ohtoshi R."/>
            <person name="Tomita M."/>
            <person name="Numata K."/>
            <person name="Arakawa K."/>
        </authorList>
    </citation>
    <scope>NUCLEOTIDE SEQUENCE [LARGE SCALE GENOMIC DNA]</scope>
</reference>
<gene>
    <name evidence="2" type="ORF">EVAR_27279_1</name>
</gene>